<name>A0A5C2SQY4_9APHY</name>
<dbReference type="InterPro" id="IPR001214">
    <property type="entry name" value="SET_dom"/>
</dbReference>
<organism evidence="5 6">
    <name type="scientific">Lentinus tigrinus ALCF2SS1-6</name>
    <dbReference type="NCBI Taxonomy" id="1328759"/>
    <lineage>
        <taxon>Eukaryota</taxon>
        <taxon>Fungi</taxon>
        <taxon>Dikarya</taxon>
        <taxon>Basidiomycota</taxon>
        <taxon>Agaricomycotina</taxon>
        <taxon>Agaricomycetes</taxon>
        <taxon>Polyporales</taxon>
        <taxon>Polyporaceae</taxon>
        <taxon>Lentinus</taxon>
    </lineage>
</organism>
<dbReference type="Gene3D" id="3.90.1410.10">
    <property type="entry name" value="set domain protein methyltransferase, domain 1"/>
    <property type="match status" value="1"/>
</dbReference>
<dbReference type="AlphaFoldDB" id="A0A5C2SQY4"/>
<dbReference type="OrthoDB" id="341421at2759"/>
<dbReference type="STRING" id="1328759.A0A5C2SQY4"/>
<keyword evidence="6" id="KW-1185">Reference proteome</keyword>
<protein>
    <submittedName>
        <fullName evidence="5">SET domain-containing protein</fullName>
    </submittedName>
</protein>
<reference evidence="5" key="1">
    <citation type="journal article" date="2018" name="Genome Biol. Evol.">
        <title>Genomics and development of Lentinus tigrinus, a white-rot wood-decaying mushroom with dimorphic fruiting bodies.</title>
        <authorList>
            <person name="Wu B."/>
            <person name="Xu Z."/>
            <person name="Knudson A."/>
            <person name="Carlson A."/>
            <person name="Chen N."/>
            <person name="Kovaka S."/>
            <person name="LaButti K."/>
            <person name="Lipzen A."/>
            <person name="Pennachio C."/>
            <person name="Riley R."/>
            <person name="Schakwitz W."/>
            <person name="Umezawa K."/>
            <person name="Ohm R.A."/>
            <person name="Grigoriev I.V."/>
            <person name="Nagy L.G."/>
            <person name="Gibbons J."/>
            <person name="Hibbett D."/>
        </authorList>
    </citation>
    <scope>NUCLEOTIDE SEQUENCE [LARGE SCALE GENOMIC DNA]</scope>
    <source>
        <strain evidence="5">ALCF2SS1-6</strain>
    </source>
</reference>
<dbReference type="Proteomes" id="UP000313359">
    <property type="component" value="Unassembled WGS sequence"/>
</dbReference>
<evidence type="ECO:0000256" key="1">
    <source>
        <dbReference type="ARBA" id="ARBA00022603"/>
    </source>
</evidence>
<keyword evidence="3" id="KW-0949">S-adenosyl-L-methionine</keyword>
<evidence type="ECO:0000256" key="2">
    <source>
        <dbReference type="ARBA" id="ARBA00022679"/>
    </source>
</evidence>
<dbReference type="SUPFAM" id="SSF82199">
    <property type="entry name" value="SET domain"/>
    <property type="match status" value="1"/>
</dbReference>
<dbReference type="PANTHER" id="PTHR13271:SF47">
    <property type="entry name" value="ACTIN-HISTIDINE N-METHYLTRANSFERASE"/>
    <property type="match status" value="1"/>
</dbReference>
<dbReference type="GO" id="GO:0016279">
    <property type="term" value="F:protein-lysine N-methyltransferase activity"/>
    <property type="evidence" value="ECO:0007669"/>
    <property type="project" value="TreeGrafter"/>
</dbReference>
<dbReference type="PANTHER" id="PTHR13271">
    <property type="entry name" value="UNCHARACTERIZED PUTATIVE METHYLTRANSFERASE"/>
    <property type="match status" value="1"/>
</dbReference>
<dbReference type="InterPro" id="IPR050600">
    <property type="entry name" value="SETD3_SETD6_MTase"/>
</dbReference>
<evidence type="ECO:0000313" key="5">
    <source>
        <dbReference type="EMBL" id="RPD66070.1"/>
    </source>
</evidence>
<accession>A0A5C2SQY4</accession>
<evidence type="ECO:0000256" key="3">
    <source>
        <dbReference type="ARBA" id="ARBA00022691"/>
    </source>
</evidence>
<keyword evidence="1" id="KW-0489">Methyltransferase</keyword>
<dbReference type="GO" id="GO:0032259">
    <property type="term" value="P:methylation"/>
    <property type="evidence" value="ECO:0007669"/>
    <property type="project" value="UniProtKB-KW"/>
</dbReference>
<feature type="domain" description="SET" evidence="4">
    <location>
        <begin position="26"/>
        <end position="281"/>
    </location>
</feature>
<sequence>MERPRWERLLRWLSEEHGMDVGERAFHVKARDVPGAGRGLFASRDCPPSTTLFKVPSTALMNKTTIAKLYPQLRERRLSGVQLVSMHIFLHKPPKEEESRDPVFGSYISTLPRDFSSHPLTWLVKRDIKEGDAWERAALSVLPPSTVQKLSVLQERFLADWQAVGYVLEDSTIIATSSRTDISPAISPSNGLTMDYLWAWLNVNTRCIFYRIQPTLSHPDNFTLCPVLDFANHSSGHTHIFPVVDSDVWGGVAKKPPKYFIFFSPSQETIQQGQQLYLQYGMHPNTFLFSEYGFVNDVPQGAIKSGAYAGEVDVQEPVEELFAQHVLGPRLKAVLTDESYWGDWTIHAAPTPAHPSYRLMAALRLLHAFDDVTEIGQAAFDSTVDQWREVIYGQTDKISLQNEKRWRASLYRICSRVAERARTRLTRVSTAECTDEDGSWRRWMHSNISILWKEELEVAEAVVASLKADAEF</sequence>
<evidence type="ECO:0000259" key="4">
    <source>
        <dbReference type="PROSITE" id="PS50280"/>
    </source>
</evidence>
<gene>
    <name evidence="5" type="ORF">L227DRAFT_570000</name>
</gene>
<dbReference type="PROSITE" id="PS50280">
    <property type="entry name" value="SET"/>
    <property type="match status" value="1"/>
</dbReference>
<proteinExistence type="predicted"/>
<evidence type="ECO:0000313" key="6">
    <source>
        <dbReference type="Proteomes" id="UP000313359"/>
    </source>
</evidence>
<dbReference type="EMBL" id="ML122251">
    <property type="protein sequence ID" value="RPD66070.1"/>
    <property type="molecule type" value="Genomic_DNA"/>
</dbReference>
<keyword evidence="2" id="KW-0808">Transferase</keyword>
<dbReference type="InterPro" id="IPR046341">
    <property type="entry name" value="SET_dom_sf"/>
</dbReference>